<sequence>MTSDERRRLPFETIVDEFKRLRRDGNDYYWKDKNYSFAIKKWRKAVIMIEEYPVGNEKDEQVRRELVWMMLYASVAQGYLRLERPVEACIACNLGLKWADIHEESSLELYFRFAKAKLMLKDHKAALGLINGGALNIEPFNRHCLQLKLEKSDKGGFMKSKGFTDLMNSEKMKKLTLEKSVRKLDWDSELNVRDRPSCSEAQLEMLNSELLKGPNTNSI</sequence>
<evidence type="ECO:0000313" key="5">
    <source>
        <dbReference type="EMBL" id="CAL8078551.1"/>
    </source>
</evidence>
<evidence type="ECO:0000313" key="7">
    <source>
        <dbReference type="Proteomes" id="UP001642540"/>
    </source>
</evidence>
<keyword evidence="1" id="KW-0677">Repeat</keyword>
<accession>A0ABP1PV28</accession>
<dbReference type="Proteomes" id="UP001642540">
    <property type="component" value="Unassembled WGS sequence"/>
</dbReference>
<protein>
    <submittedName>
        <fullName evidence="6">Uncharacterized protein</fullName>
    </submittedName>
</protein>
<comment type="caution">
    <text evidence="6">The sequence shown here is derived from an EMBL/GenBank/DDBJ whole genome shotgun (WGS) entry which is preliminary data.</text>
</comment>
<proteinExistence type="predicted"/>
<organism evidence="6 7">
    <name type="scientific">Orchesella dallaii</name>
    <dbReference type="NCBI Taxonomy" id="48710"/>
    <lineage>
        <taxon>Eukaryota</taxon>
        <taxon>Metazoa</taxon>
        <taxon>Ecdysozoa</taxon>
        <taxon>Arthropoda</taxon>
        <taxon>Hexapoda</taxon>
        <taxon>Collembola</taxon>
        <taxon>Entomobryomorpha</taxon>
        <taxon>Entomobryoidea</taxon>
        <taxon>Orchesellidae</taxon>
        <taxon>Orchesellinae</taxon>
        <taxon>Orchesella</taxon>
    </lineage>
</organism>
<evidence type="ECO:0000256" key="2">
    <source>
        <dbReference type="ARBA" id="ARBA00022803"/>
    </source>
</evidence>
<dbReference type="PANTHER" id="PTHR46674:SF1">
    <property type="entry name" value="INACTIVE PEPTIDYL-PROLYL CIS-TRANS ISOMERASE FKBP6"/>
    <property type="match status" value="1"/>
</dbReference>
<evidence type="ECO:0000313" key="4">
    <source>
        <dbReference type="EMBL" id="CAL8078542.1"/>
    </source>
</evidence>
<gene>
    <name evidence="3" type="ORF">ODALV1_LOCUS4126</name>
    <name evidence="4" type="ORF">ODALV1_LOCUS4129</name>
    <name evidence="5" type="ORF">ODALV1_LOCUS4132</name>
    <name evidence="6" type="ORF">ODALV1_LOCUS4138</name>
</gene>
<dbReference type="EMBL" id="CAXLJM020000013">
    <property type="protein sequence ID" value="CAL8078575.1"/>
    <property type="molecule type" value="Genomic_DNA"/>
</dbReference>
<name>A0ABP1PV28_9HEXA</name>
<dbReference type="SUPFAM" id="SSF48452">
    <property type="entry name" value="TPR-like"/>
    <property type="match status" value="1"/>
</dbReference>
<keyword evidence="7" id="KW-1185">Reference proteome</keyword>
<evidence type="ECO:0000256" key="1">
    <source>
        <dbReference type="ARBA" id="ARBA00022737"/>
    </source>
</evidence>
<dbReference type="EMBL" id="CAXLJM020000013">
    <property type="protein sequence ID" value="CAL8078542.1"/>
    <property type="molecule type" value="Genomic_DNA"/>
</dbReference>
<dbReference type="InterPro" id="IPR011990">
    <property type="entry name" value="TPR-like_helical_dom_sf"/>
</dbReference>
<dbReference type="EMBL" id="CAXLJM020000013">
    <property type="protein sequence ID" value="CAL8078551.1"/>
    <property type="molecule type" value="Genomic_DNA"/>
</dbReference>
<dbReference type="PANTHER" id="PTHR46674">
    <property type="entry name" value="INACTIVE PEPTIDYL-PROLYL CIS-TRANS ISOMERASE FKBP6"/>
    <property type="match status" value="1"/>
</dbReference>
<keyword evidence="2" id="KW-0802">TPR repeat</keyword>
<dbReference type="EMBL" id="CAXLJM020000013">
    <property type="protein sequence ID" value="CAL8078533.1"/>
    <property type="molecule type" value="Genomic_DNA"/>
</dbReference>
<evidence type="ECO:0000313" key="3">
    <source>
        <dbReference type="EMBL" id="CAL8078533.1"/>
    </source>
</evidence>
<reference evidence="6 7" key="1">
    <citation type="submission" date="2024-08" db="EMBL/GenBank/DDBJ databases">
        <authorList>
            <person name="Cucini C."/>
            <person name="Frati F."/>
        </authorList>
    </citation>
    <scope>NUCLEOTIDE SEQUENCE [LARGE SCALE GENOMIC DNA]</scope>
</reference>
<dbReference type="InterPro" id="IPR042282">
    <property type="entry name" value="FKBP6/shu"/>
</dbReference>
<evidence type="ECO:0000313" key="6">
    <source>
        <dbReference type="EMBL" id="CAL8078575.1"/>
    </source>
</evidence>
<dbReference type="Gene3D" id="1.25.40.10">
    <property type="entry name" value="Tetratricopeptide repeat domain"/>
    <property type="match status" value="1"/>
</dbReference>